<sequence>MKRTLTVLMALGGVAAASPSAYVEKAFEFGYAYPSTASVGVEYPLTLDVPVDVGLESSFRYNFLTQKFGGEFAAKALLFPSLGVDPPMAVAFRADVNAGTDAWGVHMGPLVSFDFTEFTVNAGLYPGFGSGGFQLGYHAGLRYYFDMENSSSVDLAFRNNTFTVSARFGF</sequence>
<accession>A0ABQ2DHH0</accession>
<keyword evidence="2" id="KW-1185">Reference proteome</keyword>
<dbReference type="RefSeq" id="WP_189008953.1">
    <property type="nucleotide sequence ID" value="NZ_BMOD01000042.1"/>
</dbReference>
<gene>
    <name evidence="1" type="ORF">GCM10008938_50330</name>
</gene>
<comment type="caution">
    <text evidence="1">The sequence shown here is derived from an EMBL/GenBank/DDBJ whole genome shotgun (WGS) entry which is preliminary data.</text>
</comment>
<dbReference type="EMBL" id="BMOD01000042">
    <property type="protein sequence ID" value="GGJ58185.1"/>
    <property type="molecule type" value="Genomic_DNA"/>
</dbReference>
<proteinExistence type="predicted"/>
<evidence type="ECO:0000313" key="2">
    <source>
        <dbReference type="Proteomes" id="UP000632222"/>
    </source>
</evidence>
<protein>
    <recommendedName>
        <fullName evidence="3">Outer membrane protein beta-barrel domain-containing protein</fullName>
    </recommendedName>
</protein>
<dbReference type="Proteomes" id="UP000632222">
    <property type="component" value="Unassembled WGS sequence"/>
</dbReference>
<name>A0ABQ2DHH0_9DEIO</name>
<evidence type="ECO:0008006" key="3">
    <source>
        <dbReference type="Google" id="ProtNLM"/>
    </source>
</evidence>
<organism evidence="1 2">
    <name type="scientific">Deinococcus roseus</name>
    <dbReference type="NCBI Taxonomy" id="392414"/>
    <lineage>
        <taxon>Bacteria</taxon>
        <taxon>Thermotogati</taxon>
        <taxon>Deinococcota</taxon>
        <taxon>Deinococci</taxon>
        <taxon>Deinococcales</taxon>
        <taxon>Deinococcaceae</taxon>
        <taxon>Deinococcus</taxon>
    </lineage>
</organism>
<reference evidence="2" key="1">
    <citation type="journal article" date="2019" name="Int. J. Syst. Evol. Microbiol.">
        <title>The Global Catalogue of Microorganisms (GCM) 10K type strain sequencing project: providing services to taxonomists for standard genome sequencing and annotation.</title>
        <authorList>
            <consortium name="The Broad Institute Genomics Platform"/>
            <consortium name="The Broad Institute Genome Sequencing Center for Infectious Disease"/>
            <person name="Wu L."/>
            <person name="Ma J."/>
        </authorList>
    </citation>
    <scope>NUCLEOTIDE SEQUENCE [LARGE SCALE GENOMIC DNA]</scope>
    <source>
        <strain evidence="2">JCM 14370</strain>
    </source>
</reference>
<evidence type="ECO:0000313" key="1">
    <source>
        <dbReference type="EMBL" id="GGJ58185.1"/>
    </source>
</evidence>